<dbReference type="Proteomes" id="UP000318126">
    <property type="component" value="Unassembled WGS sequence"/>
</dbReference>
<dbReference type="OrthoDB" id="6174642at2"/>
<name>A0A553JK32_SHEHA</name>
<feature type="compositionally biased region" description="Basic and acidic residues" evidence="1">
    <location>
        <begin position="375"/>
        <end position="384"/>
    </location>
</feature>
<dbReference type="Pfam" id="PF07484">
    <property type="entry name" value="Collar"/>
    <property type="match status" value="1"/>
</dbReference>
<protein>
    <recommendedName>
        <fullName evidence="2">Phage tail collar domain-containing protein</fullName>
    </recommendedName>
</protein>
<feature type="compositionally biased region" description="Low complexity" evidence="1">
    <location>
        <begin position="423"/>
        <end position="442"/>
    </location>
</feature>
<evidence type="ECO:0000259" key="2">
    <source>
        <dbReference type="Pfam" id="PF07484"/>
    </source>
</evidence>
<dbReference type="InterPro" id="IPR011083">
    <property type="entry name" value="Phage_tail_collar_dom"/>
</dbReference>
<dbReference type="RefSeq" id="WP_144041668.1">
    <property type="nucleotide sequence ID" value="NZ_BMPL01000024.1"/>
</dbReference>
<evidence type="ECO:0000313" key="3">
    <source>
        <dbReference type="EMBL" id="TRY12817.1"/>
    </source>
</evidence>
<dbReference type="EMBL" id="VKGK01000026">
    <property type="protein sequence ID" value="TRY12817.1"/>
    <property type="molecule type" value="Genomic_DNA"/>
</dbReference>
<dbReference type="InterPro" id="IPR037053">
    <property type="entry name" value="Phage_tail_collar_dom_sf"/>
</dbReference>
<comment type="caution">
    <text evidence="3">The sequence shown here is derived from an EMBL/GenBank/DDBJ whole genome shotgun (WGS) entry which is preliminary data.</text>
</comment>
<feature type="region of interest" description="Disordered" evidence="1">
    <location>
        <begin position="375"/>
        <end position="442"/>
    </location>
</feature>
<dbReference type="SUPFAM" id="SSF88874">
    <property type="entry name" value="Receptor-binding domain of short tail fibre protein gp12"/>
    <property type="match status" value="1"/>
</dbReference>
<accession>A0A553JK32</accession>
<evidence type="ECO:0000256" key="1">
    <source>
        <dbReference type="SAM" id="MobiDB-lite"/>
    </source>
</evidence>
<gene>
    <name evidence="3" type="ORF">FN961_18530</name>
</gene>
<proteinExistence type="predicted"/>
<reference evidence="4" key="1">
    <citation type="submission" date="2019-07" db="EMBL/GenBank/DDBJ databases">
        <title>Shewanella sp. YLB-08 draft genomic sequence.</title>
        <authorList>
            <person name="Yu L."/>
        </authorList>
    </citation>
    <scope>NUCLEOTIDE SEQUENCE [LARGE SCALE GENOMIC DNA]</scope>
    <source>
        <strain evidence="4">JCM 20706</strain>
    </source>
</reference>
<feature type="domain" description="Phage tail collar" evidence="2">
    <location>
        <begin position="311"/>
        <end position="332"/>
    </location>
</feature>
<dbReference type="CDD" id="cd22641">
    <property type="entry name" value="C24-like"/>
    <property type="match status" value="1"/>
</dbReference>
<sequence>MTVKNRRELKQKYRTGAQPTAQDYADLIDSGFNAVDDGIFKPIEPHLPLRIKGNGSSLSVLDLYDDATHNWRFGLMSGIDSGFNIADAAGSSHLFMESGSGNLGLGSTKPKAKLHINQSAALGDALYVQDSAADLTPTRISNAGHFYISSLKDGEDGGPLKDASLYVNGDFHLVDETSDKSYLHVNKKGVMSVNGEAVGNAPFFQVNCGSKFVGDVLITGKLTVEQQMEIKATVGADGQTIKLGDSIGDQVEVPGKLNSGTSQPLQINDSIQLNETHSVSKISNNLIANNSNPAVDTLLTEFAIHQVLPRGSIIMWSGSNVPSGWALCDGQSNTPDLRGRFIICAGQGNSLTNRPLGVGGGAEQVTLSMANMPAHKHDVSDSGHNHGVNDSGHGHSIYDPGHSHYLDLDDSGGGGGVDDAGESSEGGTSTSGSTTGISINSSTTGITLDSARASISETSKGNGQAFSNLPPFYSLAFLMKMTG</sequence>
<dbReference type="Gene3D" id="3.90.1340.10">
    <property type="entry name" value="Phage tail collar domain"/>
    <property type="match status" value="1"/>
</dbReference>
<keyword evidence="4" id="KW-1185">Reference proteome</keyword>
<evidence type="ECO:0000313" key="4">
    <source>
        <dbReference type="Proteomes" id="UP000318126"/>
    </source>
</evidence>
<organism evidence="3 4">
    <name type="scientific">Shewanella hanedai</name>
    <name type="common">Alteromonas hanedai</name>
    <dbReference type="NCBI Taxonomy" id="25"/>
    <lineage>
        <taxon>Bacteria</taxon>
        <taxon>Pseudomonadati</taxon>
        <taxon>Pseudomonadota</taxon>
        <taxon>Gammaproteobacteria</taxon>
        <taxon>Alteromonadales</taxon>
        <taxon>Shewanellaceae</taxon>
        <taxon>Shewanella</taxon>
    </lineage>
</organism>
<dbReference type="AlphaFoldDB" id="A0A553JK32"/>